<organism evidence="2 3">
    <name type="scientific">Stephanodiscus triporus</name>
    <dbReference type="NCBI Taxonomy" id="2934178"/>
    <lineage>
        <taxon>Eukaryota</taxon>
        <taxon>Sar</taxon>
        <taxon>Stramenopiles</taxon>
        <taxon>Ochrophyta</taxon>
        <taxon>Bacillariophyta</taxon>
        <taxon>Coscinodiscophyceae</taxon>
        <taxon>Thalassiosirophycidae</taxon>
        <taxon>Stephanodiscales</taxon>
        <taxon>Stephanodiscaceae</taxon>
        <taxon>Stephanodiscus</taxon>
    </lineage>
</organism>
<keyword evidence="3" id="KW-1185">Reference proteome</keyword>
<reference evidence="2 3" key="1">
    <citation type="submission" date="2024-10" db="EMBL/GenBank/DDBJ databases">
        <title>Updated reference genomes for cyclostephanoid diatoms.</title>
        <authorList>
            <person name="Roberts W.R."/>
            <person name="Alverson A.J."/>
        </authorList>
    </citation>
    <scope>NUCLEOTIDE SEQUENCE [LARGE SCALE GENOMIC DNA]</scope>
    <source>
        <strain evidence="2 3">AJA276-08</strain>
    </source>
</reference>
<sequence>MGDRSGCLREYEKFLSVARMHDVDPTLYAEVHSNVGAIYAMRAGGRKGRIDGASSSGGYDDDDGGKEGEEEEEEELLDRAELRTRAKESFGMAVGYRPDLGSAWVNLALVILSEGRESGANDGVAVKKCLAEARQCCERALGMDNDDERSRALAMRLIGDIDTMTRQLKRKT</sequence>
<name>A0ABD3PRE4_9STRA</name>
<comment type="caution">
    <text evidence="2">The sequence shown here is derived from an EMBL/GenBank/DDBJ whole genome shotgun (WGS) entry which is preliminary data.</text>
</comment>
<dbReference type="SUPFAM" id="SSF48452">
    <property type="entry name" value="TPR-like"/>
    <property type="match status" value="1"/>
</dbReference>
<dbReference type="AlphaFoldDB" id="A0ABD3PRE4"/>
<dbReference type="Gene3D" id="1.25.40.10">
    <property type="entry name" value="Tetratricopeptide repeat domain"/>
    <property type="match status" value="1"/>
</dbReference>
<evidence type="ECO:0000256" key="1">
    <source>
        <dbReference type="SAM" id="MobiDB-lite"/>
    </source>
</evidence>
<evidence type="ECO:0000313" key="3">
    <source>
        <dbReference type="Proteomes" id="UP001530315"/>
    </source>
</evidence>
<dbReference type="InterPro" id="IPR011990">
    <property type="entry name" value="TPR-like_helical_dom_sf"/>
</dbReference>
<protein>
    <recommendedName>
        <fullName evidence="4">KIF-binding protein</fullName>
    </recommendedName>
</protein>
<proteinExistence type="predicted"/>
<gene>
    <name evidence="2" type="ORF">ACHAW5_004192</name>
</gene>
<feature type="compositionally biased region" description="Acidic residues" evidence="1">
    <location>
        <begin position="59"/>
        <end position="76"/>
    </location>
</feature>
<accession>A0ABD3PRE4</accession>
<evidence type="ECO:0000313" key="2">
    <source>
        <dbReference type="EMBL" id="KAL3790625.1"/>
    </source>
</evidence>
<dbReference type="EMBL" id="JALLAZ020000628">
    <property type="protein sequence ID" value="KAL3790625.1"/>
    <property type="molecule type" value="Genomic_DNA"/>
</dbReference>
<evidence type="ECO:0008006" key="4">
    <source>
        <dbReference type="Google" id="ProtNLM"/>
    </source>
</evidence>
<feature type="region of interest" description="Disordered" evidence="1">
    <location>
        <begin position="50"/>
        <end position="76"/>
    </location>
</feature>
<dbReference type="Proteomes" id="UP001530315">
    <property type="component" value="Unassembled WGS sequence"/>
</dbReference>